<dbReference type="GO" id="GO:0031522">
    <property type="term" value="C:cell envelope Sec protein transport complex"/>
    <property type="evidence" value="ECO:0007669"/>
    <property type="project" value="TreeGrafter"/>
</dbReference>
<dbReference type="PROSITE" id="PS01312">
    <property type="entry name" value="SECA"/>
    <property type="match status" value="1"/>
</dbReference>
<keyword evidence="9" id="KW-0862">Zinc</keyword>
<evidence type="ECO:0000256" key="1">
    <source>
        <dbReference type="ARBA" id="ARBA00001947"/>
    </source>
</evidence>
<sequence length="916" mass="103035">MLNLFTKLIDSNQQALRRFAQKVKEVNLLEEEIAKLSDSQLKKRTEELKKKHLQGATLDQLLAEAFAVVREASKRVNDARLFDVQLIAAAALHEGKISEQKTGEGKTFSASPAAYLNALTDRGIHIITVNDYLARRECGWVGPVYYALGISCATIIHEQAFLYDPDYIDKDTTDERLKHLRPITRKEAYGADITYGTNNEFGFDYLRDNMALSLESQVQRGHYFAIVDEVDSILIDEARTPLIISAPAQEPTEKYAQFAKLIEKMSAQDYILDEKMRTVHLTDAGTLKIEKLLGIDNLYEKDFSTLHHIEEALKAKTLFQKDKDYVVKDGEVIIVDEFTGRLMPGRRYSEGLHQAIEAKEGVTIQQESQTMATISFQNYFRMYEKLSGMTGTAATEAEEFHKIYKLDVIVVPTNRPMVRKDLPDSIYKTELAKYTAVVEDVAKLHESGQPVLVGTTSIEKNEFLSKLLKKKGISHALLNAKNHEKEAEIISKAGEKGAVTVATNMAGRGVDIKLSVGVNELGGLYVVGTERHESRRIDNQLRGRSGRQGDSGASKFYVSLEDDLMRIFGGEQVARVMEFLKIPDDMPIENGLVSKAIEGAQRKVEGHNFDARKHTVEYDDVMNQQRQIVYGVRNQILQAMATNSGITKEKIQEKIQKEIASIVTIHSTEVADIEKIAEEFVTIIPFDTTSREGLVGQLRQIDSSEAITEQLTKIAADVYEMREKELGADVCRQMESFVYLNTIDTLWLEHLDTIDDLRVGIGLRGYAQRDPLVEYKKEAFDLFSQLMDTIDSDVVHRIYKISVNNQLPSNQPMANLDKALEIHQEALEEENLLEEVGHLTREIDQLEIKEKPVVKDLPYVGTKVTIERAGGSISTQNYGEKGQLTHQKIGRNDPCPCGSGLKWKKCGLIGASQHRS</sequence>
<organism evidence="21 22">
    <name type="scientific">Candidatus Daviesbacteria bacterium RIFCSPHIGHO2_02_FULL_43_12</name>
    <dbReference type="NCBI Taxonomy" id="1797776"/>
    <lineage>
        <taxon>Bacteria</taxon>
        <taxon>Candidatus Daviesiibacteriota</taxon>
    </lineage>
</organism>
<dbReference type="PANTHER" id="PTHR30612:SF0">
    <property type="entry name" value="CHLOROPLAST PROTEIN-TRANSPORTING ATPASE"/>
    <property type="match status" value="1"/>
</dbReference>
<feature type="domain" description="Helicase ATP-binding" evidence="18">
    <location>
        <begin position="87"/>
        <end position="266"/>
    </location>
</feature>
<dbReference type="Pfam" id="PF07516">
    <property type="entry name" value="SecA_SW"/>
    <property type="match status" value="1"/>
</dbReference>
<feature type="domain" description="Helicase C-terminal" evidence="19">
    <location>
        <begin position="436"/>
        <end position="594"/>
    </location>
</feature>
<dbReference type="InterPro" id="IPR036266">
    <property type="entry name" value="SecA_Wing/Scaffold_sf"/>
</dbReference>
<dbReference type="GO" id="GO:0017038">
    <property type="term" value="P:protein import"/>
    <property type="evidence" value="ECO:0007669"/>
    <property type="project" value="InterPro"/>
</dbReference>
<dbReference type="InterPro" id="IPR014001">
    <property type="entry name" value="Helicase_ATP-bd"/>
</dbReference>
<keyword evidence="13 15" id="KW-0811">Translocation</keyword>
<evidence type="ECO:0000256" key="11">
    <source>
        <dbReference type="ARBA" id="ARBA00022927"/>
    </source>
</evidence>
<comment type="subunit">
    <text evidence="15">Monomer and homodimer. Part of the essential Sec protein translocation apparatus which comprises SecA, SecYEG and auxiliary proteins SecDF. Other proteins may also be involved.</text>
</comment>
<dbReference type="Pfam" id="PF02810">
    <property type="entry name" value="SEC-C"/>
    <property type="match status" value="1"/>
</dbReference>
<dbReference type="EC" id="7.4.2.8" evidence="15"/>
<evidence type="ECO:0000256" key="4">
    <source>
        <dbReference type="ARBA" id="ARBA00022448"/>
    </source>
</evidence>
<keyword evidence="17" id="KW-0175">Coiled coil</keyword>
<dbReference type="AlphaFoldDB" id="A0A1F5KKD5"/>
<dbReference type="Gene3D" id="3.10.450.50">
    <property type="match status" value="1"/>
</dbReference>
<dbReference type="GO" id="GO:0043952">
    <property type="term" value="P:protein transport by the Sec complex"/>
    <property type="evidence" value="ECO:0007669"/>
    <property type="project" value="TreeGrafter"/>
</dbReference>
<dbReference type="SMART" id="SM00490">
    <property type="entry name" value="HELICc"/>
    <property type="match status" value="1"/>
</dbReference>
<keyword evidence="6 15" id="KW-0963">Cytoplasm</keyword>
<dbReference type="SUPFAM" id="SSF81886">
    <property type="entry name" value="Helical scaffold and wing domains of SecA"/>
    <property type="match status" value="1"/>
</dbReference>
<dbReference type="Pfam" id="PF01043">
    <property type="entry name" value="SecA_PP_bind"/>
    <property type="match status" value="1"/>
</dbReference>
<evidence type="ECO:0000313" key="22">
    <source>
        <dbReference type="Proteomes" id="UP000177328"/>
    </source>
</evidence>
<keyword evidence="5 15" id="KW-1003">Cell membrane</keyword>
<evidence type="ECO:0000256" key="14">
    <source>
        <dbReference type="ARBA" id="ARBA00023136"/>
    </source>
</evidence>
<dbReference type="Gene3D" id="3.90.1440.10">
    <property type="entry name" value="SecA, preprotein cross-linking domain"/>
    <property type="match status" value="1"/>
</dbReference>
<feature type="coiled-coil region" evidence="17">
    <location>
        <begin position="813"/>
        <end position="849"/>
    </location>
</feature>
<feature type="domain" description="SecA family profile" evidence="20">
    <location>
        <begin position="1"/>
        <end position="589"/>
    </location>
</feature>
<dbReference type="NCBIfam" id="TIGR00963">
    <property type="entry name" value="secA"/>
    <property type="match status" value="1"/>
</dbReference>
<dbReference type="InterPro" id="IPR001650">
    <property type="entry name" value="Helicase_C-like"/>
</dbReference>
<evidence type="ECO:0000259" key="18">
    <source>
        <dbReference type="PROSITE" id="PS51192"/>
    </source>
</evidence>
<dbReference type="GO" id="GO:0005886">
    <property type="term" value="C:plasma membrane"/>
    <property type="evidence" value="ECO:0007669"/>
    <property type="project" value="UniProtKB-SubCell"/>
</dbReference>
<evidence type="ECO:0000256" key="12">
    <source>
        <dbReference type="ARBA" id="ARBA00022967"/>
    </source>
</evidence>
<dbReference type="PROSITE" id="PS51192">
    <property type="entry name" value="HELICASE_ATP_BIND_1"/>
    <property type="match status" value="1"/>
</dbReference>
<keyword evidence="10 15" id="KW-0067">ATP-binding</keyword>
<feature type="binding site" evidence="15">
    <location>
        <position position="511"/>
    </location>
    <ligand>
        <name>ATP</name>
        <dbReference type="ChEBI" id="CHEBI:30616"/>
    </ligand>
</feature>
<proteinExistence type="inferred from homology"/>
<gene>
    <name evidence="15" type="primary">secA</name>
    <name evidence="21" type="ORF">A3D25_02625</name>
</gene>
<evidence type="ECO:0000256" key="6">
    <source>
        <dbReference type="ARBA" id="ARBA00022490"/>
    </source>
</evidence>
<protein>
    <recommendedName>
        <fullName evidence="15 16">Protein translocase subunit SecA</fullName>
        <ecNumber evidence="15">7.4.2.8</ecNumber>
    </recommendedName>
</protein>
<dbReference type="InterPro" id="IPR036670">
    <property type="entry name" value="SecA_X-link_sf"/>
</dbReference>
<dbReference type="InterPro" id="IPR044722">
    <property type="entry name" value="SecA_SF2_C"/>
</dbReference>
<dbReference type="InterPro" id="IPR027417">
    <property type="entry name" value="P-loop_NTPase"/>
</dbReference>
<keyword evidence="4 15" id="KW-0813">Transport</keyword>
<dbReference type="GO" id="GO:0008564">
    <property type="term" value="F:protein-exporting ATPase activity"/>
    <property type="evidence" value="ECO:0007669"/>
    <property type="project" value="UniProtKB-EC"/>
</dbReference>
<dbReference type="CDD" id="cd18803">
    <property type="entry name" value="SF2_C_secA"/>
    <property type="match status" value="1"/>
</dbReference>
<dbReference type="GO" id="GO:0006605">
    <property type="term" value="P:protein targeting"/>
    <property type="evidence" value="ECO:0007669"/>
    <property type="project" value="UniProtKB-UniRule"/>
</dbReference>
<feature type="binding site" evidence="15">
    <location>
        <begin position="103"/>
        <end position="107"/>
    </location>
    <ligand>
        <name>ATP</name>
        <dbReference type="ChEBI" id="CHEBI:30616"/>
    </ligand>
</feature>
<evidence type="ECO:0000313" key="21">
    <source>
        <dbReference type="EMBL" id="OGE41397.1"/>
    </source>
</evidence>
<dbReference type="GO" id="GO:0005524">
    <property type="term" value="F:ATP binding"/>
    <property type="evidence" value="ECO:0007669"/>
    <property type="project" value="UniProtKB-UniRule"/>
</dbReference>
<dbReference type="CDD" id="cd17928">
    <property type="entry name" value="DEXDc_SecA"/>
    <property type="match status" value="1"/>
</dbReference>
<evidence type="ECO:0000256" key="3">
    <source>
        <dbReference type="ARBA" id="ARBA00007650"/>
    </source>
</evidence>
<evidence type="ECO:0000256" key="2">
    <source>
        <dbReference type="ARBA" id="ARBA00004170"/>
    </source>
</evidence>
<reference evidence="21 22" key="1">
    <citation type="journal article" date="2016" name="Nat. Commun.">
        <title>Thousands of microbial genomes shed light on interconnected biogeochemical processes in an aquifer system.</title>
        <authorList>
            <person name="Anantharaman K."/>
            <person name="Brown C.T."/>
            <person name="Hug L.A."/>
            <person name="Sharon I."/>
            <person name="Castelle C.J."/>
            <person name="Probst A.J."/>
            <person name="Thomas B.C."/>
            <person name="Singh A."/>
            <person name="Wilkins M.J."/>
            <person name="Karaoz U."/>
            <person name="Brodie E.L."/>
            <person name="Williams K.H."/>
            <person name="Hubbard S.S."/>
            <person name="Banfield J.F."/>
        </authorList>
    </citation>
    <scope>NUCLEOTIDE SEQUENCE [LARGE SCALE GENOMIC DNA]</scope>
</reference>
<evidence type="ECO:0000256" key="10">
    <source>
        <dbReference type="ARBA" id="ARBA00022840"/>
    </source>
</evidence>
<dbReference type="PROSITE" id="PS51196">
    <property type="entry name" value="SECA_MOTOR_DEAD"/>
    <property type="match status" value="1"/>
</dbReference>
<keyword evidence="7" id="KW-0479">Metal-binding</keyword>
<dbReference type="Gene3D" id="3.40.50.300">
    <property type="entry name" value="P-loop containing nucleotide triphosphate hydrolases"/>
    <property type="match status" value="3"/>
</dbReference>
<dbReference type="PANTHER" id="PTHR30612">
    <property type="entry name" value="SECA INNER MEMBRANE COMPONENT OF SEC PROTEIN SECRETION SYSTEM"/>
    <property type="match status" value="1"/>
</dbReference>
<dbReference type="SUPFAM" id="SSF52540">
    <property type="entry name" value="P-loop containing nucleoside triphosphate hydrolases"/>
    <property type="match status" value="2"/>
</dbReference>
<evidence type="ECO:0000256" key="7">
    <source>
        <dbReference type="ARBA" id="ARBA00022723"/>
    </source>
</evidence>
<dbReference type="PROSITE" id="PS51194">
    <property type="entry name" value="HELICASE_CTER"/>
    <property type="match status" value="1"/>
</dbReference>
<dbReference type="InterPro" id="IPR011130">
    <property type="entry name" value="SecA_preprotein_X-link_dom"/>
</dbReference>
<dbReference type="GO" id="GO:0046872">
    <property type="term" value="F:metal ion binding"/>
    <property type="evidence" value="ECO:0007669"/>
    <property type="project" value="UniProtKB-KW"/>
</dbReference>
<comment type="cofactor">
    <cofactor evidence="1">
        <name>Zn(2+)</name>
        <dbReference type="ChEBI" id="CHEBI:29105"/>
    </cofactor>
</comment>
<dbReference type="Gene3D" id="1.10.3060.10">
    <property type="entry name" value="Helical scaffold and wing domains of SecA"/>
    <property type="match status" value="1"/>
</dbReference>
<dbReference type="InterPro" id="IPR011115">
    <property type="entry name" value="SecA_DEAD"/>
</dbReference>
<keyword evidence="11 15" id="KW-0653">Protein transport</keyword>
<evidence type="ECO:0000256" key="16">
    <source>
        <dbReference type="RuleBase" id="RU003874"/>
    </source>
</evidence>
<dbReference type="Proteomes" id="UP000177328">
    <property type="component" value="Unassembled WGS sequence"/>
</dbReference>
<evidence type="ECO:0000259" key="20">
    <source>
        <dbReference type="PROSITE" id="PS51196"/>
    </source>
</evidence>
<comment type="similarity">
    <text evidence="3 15 16">Belongs to the SecA family.</text>
</comment>
<comment type="catalytic activity">
    <reaction evidence="15">
        <text>ATP + H2O + cellular proteinSide 1 = ADP + phosphate + cellular proteinSide 2.</text>
        <dbReference type="EC" id="7.4.2.8"/>
    </reaction>
</comment>
<dbReference type="GO" id="GO:0005829">
    <property type="term" value="C:cytosol"/>
    <property type="evidence" value="ECO:0007669"/>
    <property type="project" value="TreeGrafter"/>
</dbReference>
<comment type="subcellular location">
    <subcellularLocation>
        <location evidence="15">Cell membrane</location>
        <topology evidence="15">Peripheral membrane protein</topology>
        <orientation evidence="15">Cytoplasmic side</orientation>
    </subcellularLocation>
    <subcellularLocation>
        <location evidence="15">Cytoplasm</location>
    </subcellularLocation>
    <subcellularLocation>
        <location evidence="2">Membrane</location>
        <topology evidence="2">Peripheral membrane protein</topology>
    </subcellularLocation>
    <text evidence="15">Distribution is 50-50.</text>
</comment>
<evidence type="ECO:0000256" key="15">
    <source>
        <dbReference type="HAMAP-Rule" id="MF_01382"/>
    </source>
</evidence>
<evidence type="ECO:0000256" key="5">
    <source>
        <dbReference type="ARBA" id="ARBA00022475"/>
    </source>
</evidence>
<keyword evidence="12 15" id="KW-1278">Translocase</keyword>
<dbReference type="InterPro" id="IPR014018">
    <property type="entry name" value="SecA_motor_DEAD"/>
</dbReference>
<name>A0A1F5KKD5_9BACT</name>
<dbReference type="FunFam" id="3.40.50.300:FF:000246">
    <property type="entry name" value="Preprotein translocase subunit SecA"/>
    <property type="match status" value="1"/>
</dbReference>
<feature type="coiled-coil region" evidence="17">
    <location>
        <begin position="12"/>
        <end position="39"/>
    </location>
</feature>
<dbReference type="FunFam" id="3.40.50.300:FF:000429">
    <property type="entry name" value="Preprotein translocase subunit SecA"/>
    <property type="match status" value="1"/>
</dbReference>
<dbReference type="InterPro" id="IPR000185">
    <property type="entry name" value="SecA"/>
</dbReference>
<dbReference type="InterPro" id="IPR020937">
    <property type="entry name" value="SecA_CS"/>
</dbReference>
<dbReference type="EMBL" id="MFDD01000002">
    <property type="protein sequence ID" value="OGE41397.1"/>
    <property type="molecule type" value="Genomic_DNA"/>
</dbReference>
<dbReference type="SUPFAM" id="SSF81767">
    <property type="entry name" value="Pre-protein crosslinking domain of SecA"/>
    <property type="match status" value="1"/>
</dbReference>
<accession>A0A1F5KKD5</accession>
<keyword evidence="8 15" id="KW-0547">Nucleotide-binding</keyword>
<comment type="function">
    <text evidence="15">Part of the Sec protein translocase complex. Interacts with the SecYEG preprotein conducting channel. Has a central role in coupling the hydrolysis of ATP to the transfer of proteins into and across the cell membrane, serving as an ATP-driven molecular motor driving the stepwise translocation of polypeptide chains across the membrane.</text>
</comment>
<dbReference type="GO" id="GO:0065002">
    <property type="term" value="P:intracellular protein transmembrane transport"/>
    <property type="evidence" value="ECO:0007669"/>
    <property type="project" value="UniProtKB-UniRule"/>
</dbReference>
<dbReference type="HAMAP" id="MF_01382">
    <property type="entry name" value="SecA"/>
    <property type="match status" value="1"/>
</dbReference>
<evidence type="ECO:0000259" key="19">
    <source>
        <dbReference type="PROSITE" id="PS51194"/>
    </source>
</evidence>
<keyword evidence="14 15" id="KW-0472">Membrane</keyword>
<evidence type="ECO:0000256" key="17">
    <source>
        <dbReference type="SAM" id="Coils"/>
    </source>
</evidence>
<comment type="caution">
    <text evidence="21">The sequence shown here is derived from an EMBL/GenBank/DDBJ whole genome shotgun (WGS) entry which is preliminary data.</text>
</comment>
<dbReference type="Pfam" id="PF07517">
    <property type="entry name" value="SecA_DEAD"/>
    <property type="match status" value="1"/>
</dbReference>
<evidence type="ECO:0000256" key="13">
    <source>
        <dbReference type="ARBA" id="ARBA00023010"/>
    </source>
</evidence>
<evidence type="ECO:0000256" key="8">
    <source>
        <dbReference type="ARBA" id="ARBA00022741"/>
    </source>
</evidence>
<evidence type="ECO:0000256" key="9">
    <source>
        <dbReference type="ARBA" id="ARBA00022833"/>
    </source>
</evidence>
<dbReference type="SMART" id="SM00957">
    <property type="entry name" value="SecA_DEAD"/>
    <property type="match status" value="1"/>
</dbReference>
<dbReference type="InterPro" id="IPR011116">
    <property type="entry name" value="SecA_Wing/Scaffold"/>
</dbReference>
<dbReference type="Pfam" id="PF21090">
    <property type="entry name" value="P-loop_SecA"/>
    <property type="match status" value="2"/>
</dbReference>
<dbReference type="InterPro" id="IPR004027">
    <property type="entry name" value="SEC_C_motif"/>
</dbReference>
<dbReference type="PRINTS" id="PR00906">
    <property type="entry name" value="SECA"/>
</dbReference>
<dbReference type="NCBIfam" id="NF006630">
    <property type="entry name" value="PRK09200.1"/>
    <property type="match status" value="1"/>
</dbReference>
<feature type="binding site" evidence="15">
    <location>
        <position position="85"/>
    </location>
    <ligand>
        <name>ATP</name>
        <dbReference type="ChEBI" id="CHEBI:30616"/>
    </ligand>
</feature>
<dbReference type="SMART" id="SM00958">
    <property type="entry name" value="SecA_PP_bind"/>
    <property type="match status" value="1"/>
</dbReference>
<dbReference type="FunFam" id="3.90.1440.10:FF:000002">
    <property type="entry name" value="Protein translocase subunit SecA"/>
    <property type="match status" value="1"/>
</dbReference>